<dbReference type="eggNOG" id="ENOG502QUDZ">
    <property type="taxonomic scope" value="Eukaryota"/>
</dbReference>
<dbReference type="InterPro" id="IPR005824">
    <property type="entry name" value="KOW"/>
</dbReference>
<accession>M2ZZC3</accession>
<dbReference type="PROSITE" id="PS01108">
    <property type="entry name" value="RIBOSOMAL_L24"/>
    <property type="match status" value="1"/>
</dbReference>
<reference evidence="6 7" key="1">
    <citation type="journal article" date="2012" name="PLoS Pathog.">
        <title>Diverse lifestyles and strategies of plant pathogenesis encoded in the genomes of eighteen Dothideomycetes fungi.</title>
        <authorList>
            <person name="Ohm R.A."/>
            <person name="Feau N."/>
            <person name="Henrissat B."/>
            <person name="Schoch C.L."/>
            <person name="Horwitz B.A."/>
            <person name="Barry K.W."/>
            <person name="Condon B.J."/>
            <person name="Copeland A.C."/>
            <person name="Dhillon B."/>
            <person name="Glaser F."/>
            <person name="Hesse C.N."/>
            <person name="Kosti I."/>
            <person name="LaButti K."/>
            <person name="Lindquist E.A."/>
            <person name="Lucas S."/>
            <person name="Salamov A.A."/>
            <person name="Bradshaw R.E."/>
            <person name="Ciuffetti L."/>
            <person name="Hamelin R.C."/>
            <person name="Kema G.H.J."/>
            <person name="Lawrence C."/>
            <person name="Scott J.A."/>
            <person name="Spatafora J.W."/>
            <person name="Turgeon B.G."/>
            <person name="de Wit P.J.G.M."/>
            <person name="Zhong S."/>
            <person name="Goodwin S.B."/>
            <person name="Grigoriev I.V."/>
        </authorList>
    </citation>
    <scope>NUCLEOTIDE SEQUENCE [LARGE SCALE GENOMIC DNA]</scope>
    <source>
        <strain evidence="6 7">CIRAD86</strain>
    </source>
</reference>
<dbReference type="VEuPathDB" id="FungiDB:MYCFIDRAFT_210831"/>
<dbReference type="Proteomes" id="UP000016932">
    <property type="component" value="Unassembled WGS sequence"/>
</dbReference>
<dbReference type="STRING" id="383855.M2ZZC3"/>
<dbReference type="GO" id="GO:0003735">
    <property type="term" value="F:structural constituent of ribosome"/>
    <property type="evidence" value="ECO:0007669"/>
    <property type="project" value="InterPro"/>
</dbReference>
<dbReference type="InterPro" id="IPR005825">
    <property type="entry name" value="Ribosomal_uL24_CS"/>
</dbReference>
<evidence type="ECO:0000313" key="6">
    <source>
        <dbReference type="EMBL" id="EME84254.1"/>
    </source>
</evidence>
<gene>
    <name evidence="6" type="ORF">MYCFIDRAFT_210831</name>
</gene>
<dbReference type="InterPro" id="IPR008991">
    <property type="entry name" value="Translation_prot_SH3-like_sf"/>
</dbReference>
<dbReference type="OrthoDB" id="359154at2759"/>
<keyword evidence="3" id="KW-0687">Ribonucleoprotein</keyword>
<comment type="similarity">
    <text evidence="1">Belongs to the universal ribosomal protein uL24 family.</text>
</comment>
<dbReference type="InterPro" id="IPR041988">
    <property type="entry name" value="Ribosomal_uL24_KOW"/>
</dbReference>
<dbReference type="GO" id="GO:0006412">
    <property type="term" value="P:translation"/>
    <property type="evidence" value="ECO:0007669"/>
    <property type="project" value="InterPro"/>
</dbReference>
<dbReference type="InterPro" id="IPR014722">
    <property type="entry name" value="Rib_uL2_dom2"/>
</dbReference>
<evidence type="ECO:0000256" key="4">
    <source>
        <dbReference type="SAM" id="MobiDB-lite"/>
    </source>
</evidence>
<dbReference type="GeneID" id="19337211"/>
<keyword evidence="7" id="KW-1185">Reference proteome</keyword>
<dbReference type="GO" id="GO:0003723">
    <property type="term" value="F:RNA binding"/>
    <property type="evidence" value="ECO:0007669"/>
    <property type="project" value="InterPro"/>
</dbReference>
<dbReference type="PANTHER" id="PTHR12903">
    <property type="entry name" value="MITOCHONDRIAL RIBOSOMAL PROTEIN L24"/>
    <property type="match status" value="1"/>
</dbReference>
<dbReference type="CDD" id="cd06089">
    <property type="entry name" value="KOW_RPL26"/>
    <property type="match status" value="1"/>
</dbReference>
<name>M2ZZC3_PSEFD</name>
<feature type="region of interest" description="Disordered" evidence="4">
    <location>
        <begin position="1"/>
        <end position="24"/>
    </location>
</feature>
<evidence type="ECO:0000259" key="5">
    <source>
        <dbReference type="SMART" id="SM00739"/>
    </source>
</evidence>
<dbReference type="HOGENOM" id="CLU_041333_0_0_1"/>
<dbReference type="AlphaFoldDB" id="M2ZZC3"/>
<dbReference type="InterPro" id="IPR003256">
    <property type="entry name" value="Ribosomal_uL24"/>
</dbReference>
<dbReference type="SUPFAM" id="SSF50104">
    <property type="entry name" value="Translation proteins SH3-like domain"/>
    <property type="match status" value="1"/>
</dbReference>
<dbReference type="EMBL" id="KB446557">
    <property type="protein sequence ID" value="EME84254.1"/>
    <property type="molecule type" value="Genomic_DNA"/>
</dbReference>
<evidence type="ECO:0000256" key="1">
    <source>
        <dbReference type="ARBA" id="ARBA00010618"/>
    </source>
</evidence>
<organism evidence="6 7">
    <name type="scientific">Pseudocercospora fijiensis (strain CIRAD86)</name>
    <name type="common">Black leaf streak disease fungus</name>
    <name type="synonym">Mycosphaerella fijiensis</name>
    <dbReference type="NCBI Taxonomy" id="383855"/>
    <lineage>
        <taxon>Eukaryota</taxon>
        <taxon>Fungi</taxon>
        <taxon>Dikarya</taxon>
        <taxon>Ascomycota</taxon>
        <taxon>Pezizomycotina</taxon>
        <taxon>Dothideomycetes</taxon>
        <taxon>Dothideomycetidae</taxon>
        <taxon>Mycosphaerellales</taxon>
        <taxon>Mycosphaerellaceae</taxon>
        <taxon>Pseudocercospora</taxon>
    </lineage>
</organism>
<evidence type="ECO:0000256" key="3">
    <source>
        <dbReference type="ARBA" id="ARBA00023274"/>
    </source>
</evidence>
<sequence length="301" mass="34695">MVRENTKALQQDRKNRREDWQAGALAPRRDVGDLQTRYGAIPVFSIHLPERDPEARPKWAPIRKGDRVVVLSGRDRGKIGEVKDYDSVRAAVQVAGLNMVDIIVPEWLRQEKNIEDQPELQSVEKFFHLEDVRLVFPLPDPETGEPRDAIIDQLVETSKGRRAIAGTNTIIPYPPQDKAVGHTDYDCDTVRMVLEERTFIPTLIRSPMPLSVIDELRGRYSKFRTRHHHEYIQRKEAEDVREQARKGLIKTMRTPLQQLAELREKKKKEEDRELTVEQLARIGEVMAMERTRKLGGQAATA</sequence>
<keyword evidence="2" id="KW-0689">Ribosomal protein</keyword>
<dbReference type="GO" id="GO:1990904">
    <property type="term" value="C:ribonucleoprotein complex"/>
    <property type="evidence" value="ECO:0007669"/>
    <property type="project" value="UniProtKB-KW"/>
</dbReference>
<proteinExistence type="inferred from homology"/>
<evidence type="ECO:0000313" key="7">
    <source>
        <dbReference type="Proteomes" id="UP000016932"/>
    </source>
</evidence>
<evidence type="ECO:0000256" key="2">
    <source>
        <dbReference type="ARBA" id="ARBA00022980"/>
    </source>
</evidence>
<dbReference type="KEGG" id="pfj:MYCFIDRAFT_210831"/>
<dbReference type="Gene3D" id="2.30.30.30">
    <property type="match status" value="1"/>
</dbReference>
<dbReference type="GO" id="GO:0005840">
    <property type="term" value="C:ribosome"/>
    <property type="evidence" value="ECO:0007669"/>
    <property type="project" value="UniProtKB-KW"/>
</dbReference>
<dbReference type="Pfam" id="PF22682">
    <property type="entry name" value="Ribosomal_uL24m-like"/>
    <property type="match status" value="1"/>
</dbReference>
<protein>
    <recommendedName>
        <fullName evidence="5">KOW domain-containing protein</fullName>
    </recommendedName>
</protein>
<feature type="domain" description="KOW" evidence="5">
    <location>
        <begin position="61"/>
        <end position="88"/>
    </location>
</feature>
<feature type="compositionally biased region" description="Basic and acidic residues" evidence="4">
    <location>
        <begin position="1"/>
        <end position="20"/>
    </location>
</feature>
<dbReference type="RefSeq" id="XP_007924878.1">
    <property type="nucleotide sequence ID" value="XM_007926687.1"/>
</dbReference>
<dbReference type="SMART" id="SM00739">
    <property type="entry name" value="KOW"/>
    <property type="match status" value="1"/>
</dbReference>